<evidence type="ECO:0008006" key="6">
    <source>
        <dbReference type="Google" id="ProtNLM"/>
    </source>
</evidence>
<dbReference type="InterPro" id="IPR025827">
    <property type="entry name" value="Zn_ribbon_recom_dom"/>
</dbReference>
<dbReference type="Gene3D" id="3.90.1750.20">
    <property type="entry name" value="Putative Large Serine Recombinase, Chain B, Domain 2"/>
    <property type="match status" value="1"/>
</dbReference>
<feature type="domain" description="Recombinase zinc beta ribbon" evidence="4">
    <location>
        <begin position="89"/>
        <end position="145"/>
    </location>
</feature>
<proteinExistence type="predicted"/>
<dbReference type="InterPro" id="IPR038109">
    <property type="entry name" value="DNA_bind_recomb_sf"/>
</dbReference>
<evidence type="ECO:0000259" key="4">
    <source>
        <dbReference type="Pfam" id="PF13408"/>
    </source>
</evidence>
<dbReference type="Pfam" id="PF07508">
    <property type="entry name" value="Recombinase"/>
    <property type="match status" value="1"/>
</dbReference>
<keyword evidence="1" id="KW-0238">DNA-binding</keyword>
<keyword evidence="2" id="KW-0233">DNA recombination</keyword>
<evidence type="ECO:0000256" key="2">
    <source>
        <dbReference type="ARBA" id="ARBA00023172"/>
    </source>
</evidence>
<evidence type="ECO:0000259" key="3">
    <source>
        <dbReference type="Pfam" id="PF07508"/>
    </source>
</evidence>
<evidence type="ECO:0000313" key="5">
    <source>
        <dbReference type="EMBL" id="MPM63759.1"/>
    </source>
</evidence>
<dbReference type="AlphaFoldDB" id="A0A645BE96"/>
<protein>
    <recommendedName>
        <fullName evidence="6">Recombinase domain-containing protein</fullName>
    </recommendedName>
</protein>
<sequence>MNHAAWSAKHVREILANEKYAGNALLQKSYITDYLSKRKKRNHGQVPQFYVEQSHPAIVDIDTFETARELLKSAGERNKSNSPVNARYPFTGKIVCGNCGKNFQRKTTKGRAGWLCATYLEHGRNACPAKQIPETALLDACAEALELPSFDEAEFRKKISIIEVAGANTLKFVFIDGAVRIAVWIDRSRSESWTDEMKQAAREKSLAIKEVLNGGSNPEAGNEN</sequence>
<feature type="domain" description="Recombinase" evidence="3">
    <location>
        <begin position="4"/>
        <end position="72"/>
    </location>
</feature>
<dbReference type="InterPro" id="IPR011109">
    <property type="entry name" value="DNA_bind_recombinase_dom"/>
</dbReference>
<accession>A0A645BE96</accession>
<reference evidence="5" key="1">
    <citation type="submission" date="2019-08" db="EMBL/GenBank/DDBJ databases">
        <authorList>
            <person name="Kucharzyk K."/>
            <person name="Murdoch R.W."/>
            <person name="Higgins S."/>
            <person name="Loffler F."/>
        </authorList>
    </citation>
    <scope>NUCLEOTIDE SEQUENCE</scope>
</reference>
<organism evidence="5">
    <name type="scientific">bioreactor metagenome</name>
    <dbReference type="NCBI Taxonomy" id="1076179"/>
    <lineage>
        <taxon>unclassified sequences</taxon>
        <taxon>metagenomes</taxon>
        <taxon>ecological metagenomes</taxon>
    </lineage>
</organism>
<dbReference type="PANTHER" id="PTHR30461:SF2">
    <property type="entry name" value="SERINE RECOMBINASE PINE-RELATED"/>
    <property type="match status" value="1"/>
</dbReference>
<name>A0A645BE96_9ZZZZ</name>
<gene>
    <name evidence="5" type="ORF">SDC9_110642</name>
</gene>
<dbReference type="PANTHER" id="PTHR30461">
    <property type="entry name" value="DNA-INVERTASE FROM LAMBDOID PROPHAGE"/>
    <property type="match status" value="1"/>
</dbReference>
<dbReference type="GO" id="GO:0000150">
    <property type="term" value="F:DNA strand exchange activity"/>
    <property type="evidence" value="ECO:0007669"/>
    <property type="project" value="InterPro"/>
</dbReference>
<dbReference type="GO" id="GO:0003677">
    <property type="term" value="F:DNA binding"/>
    <property type="evidence" value="ECO:0007669"/>
    <property type="project" value="UniProtKB-KW"/>
</dbReference>
<dbReference type="InterPro" id="IPR050639">
    <property type="entry name" value="SSR_resolvase"/>
</dbReference>
<dbReference type="EMBL" id="VSSQ01019589">
    <property type="protein sequence ID" value="MPM63759.1"/>
    <property type="molecule type" value="Genomic_DNA"/>
</dbReference>
<evidence type="ECO:0000256" key="1">
    <source>
        <dbReference type="ARBA" id="ARBA00023125"/>
    </source>
</evidence>
<dbReference type="Pfam" id="PF13408">
    <property type="entry name" value="Zn_ribbon_recom"/>
    <property type="match status" value="1"/>
</dbReference>
<comment type="caution">
    <text evidence="5">The sequence shown here is derived from an EMBL/GenBank/DDBJ whole genome shotgun (WGS) entry which is preliminary data.</text>
</comment>